<gene>
    <name evidence="1" type="ORF">SAMN04488526_1602</name>
</gene>
<dbReference type="AlphaFoldDB" id="A0A1H7L6A3"/>
<sequence length="62" mass="6874">MRIFCMERPAQYAGRPIFRERDKTIDPTGGPQGGRILINPNRIVALILFMQVKCGVIGAMVG</sequence>
<reference evidence="1 2" key="1">
    <citation type="submission" date="2016-10" db="EMBL/GenBank/DDBJ databases">
        <authorList>
            <person name="de Groot N.N."/>
        </authorList>
    </citation>
    <scope>NUCLEOTIDE SEQUENCE [LARGE SCALE GENOMIC DNA]</scope>
    <source>
        <strain evidence="1 2">DSM 14858</strain>
    </source>
</reference>
<evidence type="ECO:0000313" key="1">
    <source>
        <dbReference type="EMBL" id="SEK93777.1"/>
    </source>
</evidence>
<proteinExistence type="predicted"/>
<accession>A0A1H7L6A3</accession>
<protein>
    <submittedName>
        <fullName evidence="1">Uncharacterized protein</fullName>
    </submittedName>
</protein>
<organism evidence="1 2">
    <name type="scientific">Jannaschia helgolandensis</name>
    <dbReference type="NCBI Taxonomy" id="188906"/>
    <lineage>
        <taxon>Bacteria</taxon>
        <taxon>Pseudomonadati</taxon>
        <taxon>Pseudomonadota</taxon>
        <taxon>Alphaproteobacteria</taxon>
        <taxon>Rhodobacterales</taxon>
        <taxon>Roseobacteraceae</taxon>
        <taxon>Jannaschia</taxon>
    </lineage>
</organism>
<dbReference type="EMBL" id="FNZQ01000002">
    <property type="protein sequence ID" value="SEK93777.1"/>
    <property type="molecule type" value="Genomic_DNA"/>
</dbReference>
<keyword evidence="2" id="KW-1185">Reference proteome</keyword>
<evidence type="ECO:0000313" key="2">
    <source>
        <dbReference type="Proteomes" id="UP000199283"/>
    </source>
</evidence>
<dbReference type="Proteomes" id="UP000199283">
    <property type="component" value="Unassembled WGS sequence"/>
</dbReference>
<name>A0A1H7L6A3_9RHOB</name>